<feature type="compositionally biased region" description="Polar residues" evidence="2">
    <location>
        <begin position="571"/>
        <end position="582"/>
    </location>
</feature>
<dbReference type="eggNOG" id="COG1397">
    <property type="taxonomic scope" value="Bacteria"/>
</dbReference>
<dbReference type="Proteomes" id="UP000003822">
    <property type="component" value="Unassembled WGS sequence"/>
</dbReference>
<dbReference type="EMBL" id="ACRN01000004">
    <property type="protein sequence ID" value="EHM88742.1"/>
    <property type="molecule type" value="Genomic_DNA"/>
</dbReference>
<feature type="binding site" evidence="1">
    <location>
        <position position="285"/>
    </location>
    <ligand>
        <name>Mg(2+)</name>
        <dbReference type="ChEBI" id="CHEBI:18420"/>
        <label>1</label>
    </ligand>
</feature>
<comment type="cofactor">
    <cofactor evidence="1">
        <name>Mg(2+)</name>
        <dbReference type="ChEBI" id="CHEBI:18420"/>
    </cofactor>
    <text evidence="1">Binds 2 magnesium ions per subunit.</text>
</comment>
<feature type="binding site" evidence="1">
    <location>
        <position position="63"/>
    </location>
    <ligand>
        <name>Mg(2+)</name>
        <dbReference type="ChEBI" id="CHEBI:18420"/>
        <label>1</label>
    </ligand>
</feature>
<feature type="compositionally biased region" description="Polar residues" evidence="2">
    <location>
        <begin position="341"/>
        <end position="358"/>
    </location>
</feature>
<keyword evidence="1" id="KW-0460">Magnesium</keyword>
<dbReference type="PANTHER" id="PTHR16222:SF12">
    <property type="entry name" value="ADP-RIBOSYLGLYCOHYDROLASE-RELATED"/>
    <property type="match status" value="1"/>
</dbReference>
<feature type="binding site" evidence="1">
    <location>
        <position position="286"/>
    </location>
    <ligand>
        <name>Mg(2+)</name>
        <dbReference type="ChEBI" id="CHEBI:18420"/>
        <label>1</label>
    </ligand>
</feature>
<evidence type="ECO:0000313" key="5">
    <source>
        <dbReference type="Proteomes" id="UP000003822"/>
    </source>
</evidence>
<evidence type="ECO:0000256" key="2">
    <source>
        <dbReference type="SAM" id="MobiDB-lite"/>
    </source>
</evidence>
<keyword evidence="1" id="KW-0479">Metal-binding</keyword>
<dbReference type="Gene3D" id="1.10.4080.10">
    <property type="entry name" value="ADP-ribosylation/Crystallin J1"/>
    <property type="match status" value="1"/>
</dbReference>
<dbReference type="InterPro" id="IPR029056">
    <property type="entry name" value="Ribokinase-like"/>
</dbReference>
<accession>G9PFD1</accession>
<dbReference type="Pfam" id="PF00294">
    <property type="entry name" value="PfkB"/>
    <property type="match status" value="2"/>
</dbReference>
<dbReference type="PATRIC" id="fig|435830.3.peg.932"/>
<dbReference type="HOGENOM" id="CLU_369071_0_0_11"/>
<feature type="binding site" evidence="1">
    <location>
        <position position="64"/>
    </location>
    <ligand>
        <name>Mg(2+)</name>
        <dbReference type="ChEBI" id="CHEBI:18420"/>
        <label>1</label>
    </ligand>
</feature>
<dbReference type="InterPro" id="IPR036705">
    <property type="entry name" value="Ribosyl_crysJ1_sf"/>
</dbReference>
<organism evidence="4 5">
    <name type="scientific">Actinomyces graevenitzii C83</name>
    <dbReference type="NCBI Taxonomy" id="435830"/>
    <lineage>
        <taxon>Bacteria</taxon>
        <taxon>Bacillati</taxon>
        <taxon>Actinomycetota</taxon>
        <taxon>Actinomycetes</taxon>
        <taxon>Actinomycetales</taxon>
        <taxon>Actinomycetaceae</taxon>
        <taxon>Actinomyces</taxon>
    </lineage>
</organism>
<dbReference type="SUPFAM" id="SSF101478">
    <property type="entry name" value="ADP-ribosylglycohydrolase"/>
    <property type="match status" value="1"/>
</dbReference>
<feature type="domain" description="Carbohydrate kinase PfkB" evidence="3">
    <location>
        <begin position="368"/>
        <end position="574"/>
    </location>
</feature>
<dbReference type="STRING" id="435830.HMPREF0045_00955"/>
<name>G9PFD1_9ACTO</name>
<keyword evidence="5" id="KW-1185">Reference proteome</keyword>
<dbReference type="OrthoDB" id="8578462at2"/>
<feature type="region of interest" description="Disordered" evidence="2">
    <location>
        <begin position="333"/>
        <end position="363"/>
    </location>
</feature>
<feature type="domain" description="Carbohydrate kinase PfkB" evidence="3">
    <location>
        <begin position="681"/>
        <end position="739"/>
    </location>
</feature>
<dbReference type="SUPFAM" id="SSF53613">
    <property type="entry name" value="Ribokinase-like"/>
    <property type="match status" value="1"/>
</dbReference>
<comment type="caution">
    <text evidence="4">The sequence shown here is derived from an EMBL/GenBank/DDBJ whole genome shotgun (WGS) entry which is preliminary data.</text>
</comment>
<dbReference type="eggNOG" id="COG0524">
    <property type="taxonomic scope" value="Bacteria"/>
</dbReference>
<dbReference type="InterPro" id="IPR050792">
    <property type="entry name" value="ADP-ribosylglycohydrolase"/>
</dbReference>
<feature type="binding site" evidence="1">
    <location>
        <position position="62"/>
    </location>
    <ligand>
        <name>Mg(2+)</name>
        <dbReference type="ChEBI" id="CHEBI:18420"/>
        <label>1</label>
    </ligand>
</feature>
<feature type="region of interest" description="Disordered" evidence="2">
    <location>
        <begin position="566"/>
        <end position="605"/>
    </location>
</feature>
<dbReference type="Gene3D" id="3.40.1190.20">
    <property type="match status" value="1"/>
</dbReference>
<dbReference type="AlphaFoldDB" id="G9PFD1"/>
<dbReference type="InterPro" id="IPR005502">
    <property type="entry name" value="Ribosyl_crysJ1"/>
</dbReference>
<feature type="compositionally biased region" description="Low complexity" evidence="2">
    <location>
        <begin position="583"/>
        <end position="596"/>
    </location>
</feature>
<dbReference type="InterPro" id="IPR011611">
    <property type="entry name" value="PfkB_dom"/>
</dbReference>
<gene>
    <name evidence="4" type="ORF">HMPREF0045_00955</name>
</gene>
<evidence type="ECO:0000259" key="3">
    <source>
        <dbReference type="Pfam" id="PF00294"/>
    </source>
</evidence>
<proteinExistence type="predicted"/>
<sequence>MDPRFSRAYGALAGLALGDALGMPTQAMSPQQIQTVYGHVTGLVDGDKSQPYAPGMAAGSVTDDTEQALLIASLLLKGHGSGLNLDASEFSHALLAWEDSMIERGSLDLLGPSTKAALERVRAGENPLRVGGEGTTNGAAMRVTPIGIAASTSDRQLFADAVWSSCQVTHATRQGFQSAALVAAAVSLGIDAGAADVTDLLWKAVAFVRSLPERGAWSPEPDVVAATHRALKLAAQPASSLEWLAGQIGTAVASAQAIPMAFALLARDPSPRALLQAANLGGDTDTIGAIAGAILGASLGVEVFDAYGLAQVEQVSRLDLPSVATDLLALRDREGGGSTPAAATTSPNPEKSTLTPAASPQKGAPAGRVVLMGQILVDLAVRGEALPAPGGDVWASDEGMHVGGGFNALVAARRMGAQAVSLSPIGHGPYSLLIQQALQRAEITDAGPRIDGIDNGFCIAFTDQSGERTFISTRGAETRAPASAWADFAATMRPGDVLYIDGYLMDHPANRQAAQAALEALPEGVQVILDVSPVIGIPQGLPIRDVIVSMNHREAQQIINQSAEPALEQGQELSRGQSQGRCQKQGQDGEQGQGRCQKQEQGQRCDQAREASLVASLLGRPVVVRAGAEGAYFARPAGAKAGVSLTAPAPTPGAAPAGASAEGPVAAPVAATMAASANAADVTYIPTPRVAAIDTNGAGDAHSGVLAAALAQAIPLERALLLANCAGAFSTTLVGPAACPARKQIEAAADALAD</sequence>
<feature type="binding site" evidence="1">
    <location>
        <position position="283"/>
    </location>
    <ligand>
        <name>Mg(2+)</name>
        <dbReference type="ChEBI" id="CHEBI:18420"/>
        <label>1</label>
    </ligand>
</feature>
<protein>
    <recommendedName>
        <fullName evidence="3">Carbohydrate kinase PfkB domain-containing protein</fullName>
    </recommendedName>
</protein>
<dbReference type="RefSeq" id="WP_005986066.1">
    <property type="nucleotide sequence ID" value="NZ_JH470338.1"/>
</dbReference>
<evidence type="ECO:0000313" key="4">
    <source>
        <dbReference type="EMBL" id="EHM88742.1"/>
    </source>
</evidence>
<dbReference type="GO" id="GO:0046872">
    <property type="term" value="F:metal ion binding"/>
    <property type="evidence" value="ECO:0007669"/>
    <property type="project" value="UniProtKB-KW"/>
</dbReference>
<dbReference type="Pfam" id="PF03747">
    <property type="entry name" value="ADP_ribosyl_GH"/>
    <property type="match status" value="1"/>
</dbReference>
<reference evidence="4 5" key="1">
    <citation type="submission" date="2011-10" db="EMBL/GenBank/DDBJ databases">
        <title>The Genome Sequence of Actinomyces graevenitzii C83.</title>
        <authorList>
            <consortium name="The Broad Institute Genome Sequencing Platform"/>
            <consortium name="The Broad Institute Genome Sequencing Center for Infectious Disease"/>
            <person name="Earl A."/>
            <person name="Ward D."/>
            <person name="Feldgarden M."/>
            <person name="Gevers D."/>
            <person name="Sibley C.D."/>
            <person name="Field T.R."/>
            <person name="Grinwis M."/>
            <person name="Eshaghurshan C.S."/>
            <person name="Surette M.G."/>
            <person name="Young S.K."/>
            <person name="Zeng Q."/>
            <person name="Gargeya S."/>
            <person name="Fitzgerald M."/>
            <person name="Haas B."/>
            <person name="Abouelleil A."/>
            <person name="Alvarado L."/>
            <person name="Arachchi H.M."/>
            <person name="Berlin A."/>
            <person name="Brown A."/>
            <person name="Chapman S.B."/>
            <person name="Chen Z."/>
            <person name="Dunbar C."/>
            <person name="Freedman E."/>
            <person name="Gearin G."/>
            <person name="Goldberg J."/>
            <person name="Griggs A."/>
            <person name="Gujja S."/>
            <person name="Heiman D."/>
            <person name="Howarth C."/>
            <person name="Larson L."/>
            <person name="Lui A."/>
            <person name="MacDonald P.J.P."/>
            <person name="Montmayeur A."/>
            <person name="Murphy C."/>
            <person name="Neiman D."/>
            <person name="Pearson M."/>
            <person name="Priest M."/>
            <person name="Roberts A."/>
            <person name="Saif S."/>
            <person name="Shea T."/>
            <person name="Shenoy N."/>
            <person name="Sisk P."/>
            <person name="Stolte C."/>
            <person name="Sykes S."/>
            <person name="Wortman J."/>
            <person name="Nusbaum C."/>
            <person name="Birren B."/>
        </authorList>
    </citation>
    <scope>NUCLEOTIDE SEQUENCE [LARGE SCALE GENOMIC DNA]</scope>
    <source>
        <strain evidence="4 5">C83</strain>
    </source>
</reference>
<dbReference type="PANTHER" id="PTHR16222">
    <property type="entry name" value="ADP-RIBOSYLGLYCOHYDROLASE"/>
    <property type="match status" value="1"/>
</dbReference>
<evidence type="ECO:0000256" key="1">
    <source>
        <dbReference type="PIRSR" id="PIRSR605502-1"/>
    </source>
</evidence>